<protein>
    <submittedName>
        <fullName evidence="1">Uncharacterized protein</fullName>
    </submittedName>
</protein>
<sequence>MAAARAPTLDAPVASIENAFQSMLPGKMQFHADSHTGTCRQGCWHEFDEISNYQEKQHTPGITTTTQQKVPPAGASSNASWLVYLGVLYVCTVFDESCAERRRNAIL</sequence>
<comment type="caution">
    <text evidence="1">The sequence shown here is derived from an EMBL/GenBank/DDBJ whole genome shotgun (WGS) entry which is preliminary data.</text>
</comment>
<evidence type="ECO:0000313" key="1">
    <source>
        <dbReference type="EMBL" id="CAE7220214.1"/>
    </source>
</evidence>
<accession>A0A812K140</accession>
<gene>
    <name evidence="1" type="ORF">SNAT2548_LOCUS8031</name>
</gene>
<reference evidence="1" key="1">
    <citation type="submission" date="2021-02" db="EMBL/GenBank/DDBJ databases">
        <authorList>
            <person name="Dougan E. K."/>
            <person name="Rhodes N."/>
            <person name="Thang M."/>
            <person name="Chan C."/>
        </authorList>
    </citation>
    <scope>NUCLEOTIDE SEQUENCE</scope>
</reference>
<proteinExistence type="predicted"/>
<name>A0A812K140_9DINO</name>
<dbReference type="AlphaFoldDB" id="A0A812K140"/>
<keyword evidence="2" id="KW-1185">Reference proteome</keyword>
<evidence type="ECO:0000313" key="2">
    <source>
        <dbReference type="Proteomes" id="UP000604046"/>
    </source>
</evidence>
<organism evidence="1 2">
    <name type="scientific">Symbiodinium natans</name>
    <dbReference type="NCBI Taxonomy" id="878477"/>
    <lineage>
        <taxon>Eukaryota</taxon>
        <taxon>Sar</taxon>
        <taxon>Alveolata</taxon>
        <taxon>Dinophyceae</taxon>
        <taxon>Suessiales</taxon>
        <taxon>Symbiodiniaceae</taxon>
        <taxon>Symbiodinium</taxon>
    </lineage>
</organism>
<dbReference type="Proteomes" id="UP000604046">
    <property type="component" value="Unassembled WGS sequence"/>
</dbReference>
<dbReference type="EMBL" id="CAJNDS010000577">
    <property type="protein sequence ID" value="CAE7220214.1"/>
    <property type="molecule type" value="Genomic_DNA"/>
</dbReference>